<dbReference type="RefSeq" id="WP_114673335.1">
    <property type="nucleotide sequence ID" value="NZ_CP031163.1"/>
</dbReference>
<evidence type="ECO:0008006" key="3">
    <source>
        <dbReference type="Google" id="ProtNLM"/>
    </source>
</evidence>
<dbReference type="EMBL" id="CP031163">
    <property type="protein sequence ID" value="AXH00680.1"/>
    <property type="molecule type" value="Genomic_DNA"/>
</dbReference>
<gene>
    <name evidence="1" type="ORF">DVJ83_16125</name>
</gene>
<name>A0A345ILV7_9DEIO</name>
<proteinExistence type="predicted"/>
<dbReference type="KEGG" id="dwu:DVJ83_16125"/>
<evidence type="ECO:0000313" key="1">
    <source>
        <dbReference type="EMBL" id="AXH00680.1"/>
    </source>
</evidence>
<accession>A0A345ILV7</accession>
<dbReference type="Gene3D" id="1.25.40.10">
    <property type="entry name" value="Tetratricopeptide repeat domain"/>
    <property type="match status" value="1"/>
</dbReference>
<dbReference type="SUPFAM" id="SSF48452">
    <property type="entry name" value="TPR-like"/>
    <property type="match status" value="1"/>
</dbReference>
<dbReference type="AlphaFoldDB" id="A0A345ILV7"/>
<reference evidence="1 2" key="1">
    <citation type="submission" date="2018-07" db="EMBL/GenBank/DDBJ databases">
        <title>Complete Genome and Methylome Analysis of Deinococcus wulumuqiensis NEB 479.</title>
        <authorList>
            <person name="Fomenkov A."/>
            <person name="Luyten Y."/>
            <person name="Vincze T."/>
            <person name="Anton B.P."/>
            <person name="Clark T."/>
            <person name="Roberts R.J."/>
            <person name="Morgan R.D."/>
        </authorList>
    </citation>
    <scope>NUCLEOTIDE SEQUENCE [LARGE SCALE GENOMIC DNA]</scope>
    <source>
        <strain evidence="1 2">NEB 479</strain>
        <plasmid evidence="2">Plasmid pdrdi</plasmid>
    </source>
</reference>
<sequence length="881" mass="98621">MASAQFTLLERSALLTQLKNPEVAITRLVAGRGYGKSTLMTSLAKETGYYYLTLWDTDPDPLSIVRLMTRKLPMRPASESQLAFELSRPGVTERAAAAALRDELATLAPVTLLIDDAQLLSAEGRRFFTEMLLRHLPAGVRFVFAMHDEDDLPLRSLLPELTVAGLRMEQLGTRDLMFTPDEMTELGLTSEQQARVQGWPAAALFMRGGVDPWEGARDILLVVEDAEAFLPTLRRAALLSPWREYPEQAAMGLPPGWLVTARRKGIPMVQVEPGCYLPHPIVQDVLLRELQACPEEYQMVQEGRADVLSERQPLVAAQAYLDAGATGKARQVLLSTLPELASAEELASARKLLLELVRDPEDEFYLRAAQAVFDAGGIVEGMAMAERALRAQGHEREAHVVLGGMFQRTGNAQQATRHIEQALHLSTDPETLVRLRVQLALNLAQQVDDAPALIRAEAEASRVLTYPALPQELVVLSRVVLTLSLAGRGRRTEARAIAHMAQDAAEGLSPDSGAVLALLYLANFFTDDGDFQAARELLRRVEVLRPSSGDLKLQFYLSSCRFSFRSGDLDACRFAGRLASDQALLLRHTPAHLEALTFLYILSLLPTVQQQHDWLYQQLIQHHGRQDALISTTNILQEIFLHRRSPRRIVGDLGAPPELRCLLTVYQLGQQPRNELLQEEARVMRNRLGPGVVAGYAQLLKVELPAHLAETRLTMQILSLRTLPEIYVQGERLDLPNRLLLPLLALVWSGRLGSEHIPQVFGNWPAASFRRAYSDLRKVLHEATGMDDPLGNQRGIHDLSSWRLDLDYDQLLAGDLSTLEQLYKTQLYGAANEEFLFLHELRALARRRVRERLSEFEIQMPQEARRTRERLIARDVLLYPG</sequence>
<keyword evidence="1" id="KW-0614">Plasmid</keyword>
<dbReference type="SUPFAM" id="SSF52540">
    <property type="entry name" value="P-loop containing nucleoside triphosphate hydrolases"/>
    <property type="match status" value="1"/>
</dbReference>
<evidence type="ECO:0000313" key="2">
    <source>
        <dbReference type="Proteomes" id="UP000253744"/>
    </source>
</evidence>
<geneLocation type="plasmid" evidence="2">
    <name>pdrdi</name>
</geneLocation>
<organism evidence="1 2">
    <name type="scientific">Deinococcus wulumuqiensis</name>
    <dbReference type="NCBI Taxonomy" id="980427"/>
    <lineage>
        <taxon>Bacteria</taxon>
        <taxon>Thermotogati</taxon>
        <taxon>Deinococcota</taxon>
        <taxon>Deinococci</taxon>
        <taxon>Deinococcales</taxon>
        <taxon>Deinococcaceae</taxon>
        <taxon>Deinococcus</taxon>
    </lineage>
</organism>
<dbReference type="Proteomes" id="UP000253744">
    <property type="component" value="Plasmid pDrdI"/>
</dbReference>
<protein>
    <recommendedName>
        <fullName evidence="3">MalT-like TPR region domain-containing protein</fullName>
    </recommendedName>
</protein>
<dbReference type="InterPro" id="IPR011990">
    <property type="entry name" value="TPR-like_helical_dom_sf"/>
</dbReference>
<dbReference type="InterPro" id="IPR027417">
    <property type="entry name" value="P-loop_NTPase"/>
</dbReference>